<evidence type="ECO:0000313" key="6">
    <source>
        <dbReference type="EMBL" id="KAK9971327.1"/>
    </source>
</evidence>
<comment type="caution">
    <text evidence="6">The sequence shown here is derived from an EMBL/GenBank/DDBJ whole genome shotgun (WGS) entry which is preliminary data.</text>
</comment>
<evidence type="ECO:0000256" key="4">
    <source>
        <dbReference type="SAM" id="MobiDB-lite"/>
    </source>
</evidence>
<dbReference type="GO" id="GO:0005525">
    <property type="term" value="F:GTP binding"/>
    <property type="evidence" value="ECO:0007669"/>
    <property type="project" value="InterPro"/>
</dbReference>
<feature type="domain" description="AAA+ ATPase" evidence="5">
    <location>
        <begin position="83"/>
        <end position="256"/>
    </location>
</feature>
<dbReference type="Proteomes" id="UP001479290">
    <property type="component" value="Unassembled WGS sequence"/>
</dbReference>
<dbReference type="FunFam" id="3.40.50.300:FF:003758">
    <property type="entry name" value="Zgc:171695"/>
    <property type="match status" value="1"/>
</dbReference>
<dbReference type="InterPro" id="IPR006703">
    <property type="entry name" value="G_AIG1"/>
</dbReference>
<feature type="region of interest" description="Disordered" evidence="4">
    <location>
        <begin position="477"/>
        <end position="496"/>
    </location>
</feature>
<dbReference type="PROSITE" id="PS00675">
    <property type="entry name" value="SIGMA54_INTERACT_1"/>
    <property type="match status" value="1"/>
</dbReference>
<dbReference type="SUPFAM" id="SSF52540">
    <property type="entry name" value="P-loop containing nucleoside triphosphate hydrolases"/>
    <property type="match status" value="1"/>
</dbReference>
<feature type="region of interest" description="Disordered" evidence="4">
    <location>
        <begin position="1"/>
        <end position="46"/>
    </location>
</feature>
<proteinExistence type="inferred from homology"/>
<evidence type="ECO:0000313" key="7">
    <source>
        <dbReference type="Proteomes" id="UP001479290"/>
    </source>
</evidence>
<sequence>MDHHCRQSDSSDDSGTSDNSSDLPPSFNCDRNRPEETRSSHDAELLKPGPPAIYCLNTERKYINGIDRKVRQWTYGRRDRNKQNKVILMVGETGTGKTTIINTMINYLLGVKFEDQEFYQITDEEEHKDQTQSQTSAVTVYEVFVEKNPISLTIIDTPGYGDAEGYEKDREISEYLSRLFSDEDGIHYIDAVCFVMKASQNRLSGKELYIFHSVLSLFGRDIENNIVFLLTHSDGIPPTDALNAIKKAEIPCRRDEDNEPVYFPFNNQQKTKRDKRFKRALKASWEMGEESMTDFLTLLEEKNRKSVQMTLDVLKERRRLEACVSNLMGRINEKDLKLKELDQIQEALEQNRDKIERCEKFQFTVTKSYKEKVPIVNEWLWNSKATCCSVCEENCHEWECSVASTPWWCWVMKNEHCTVCTRKCHYSKHVKESKKYVMKSKDVIMTFDDLKKQYECSSDQKITKFDKHEYEKYKKELEGNKKESEKQTTMKEKLSSDVERITNEKSKLLHEAYVTIMSLSKIALKSDSALTLRHLDFLIPRLKEEGKDEWIKNLEDLKKTGEEQKNKGTLEQVFCFFQSFGKKYCNQNESTEQMLFHHRK</sequence>
<feature type="compositionally biased region" description="Low complexity" evidence="4">
    <location>
        <begin position="13"/>
        <end position="22"/>
    </location>
</feature>
<name>A0AAW2AD28_CULAL</name>
<dbReference type="Pfam" id="PF04548">
    <property type="entry name" value="AIG1"/>
    <property type="match status" value="1"/>
</dbReference>
<evidence type="ECO:0000256" key="3">
    <source>
        <dbReference type="SAM" id="Coils"/>
    </source>
</evidence>
<organism evidence="6 7">
    <name type="scientific">Culter alburnus</name>
    <name type="common">Topmouth culter</name>
    <dbReference type="NCBI Taxonomy" id="194366"/>
    <lineage>
        <taxon>Eukaryota</taxon>
        <taxon>Metazoa</taxon>
        <taxon>Chordata</taxon>
        <taxon>Craniata</taxon>
        <taxon>Vertebrata</taxon>
        <taxon>Euteleostomi</taxon>
        <taxon>Actinopterygii</taxon>
        <taxon>Neopterygii</taxon>
        <taxon>Teleostei</taxon>
        <taxon>Ostariophysi</taxon>
        <taxon>Cypriniformes</taxon>
        <taxon>Xenocyprididae</taxon>
        <taxon>Xenocypridinae</taxon>
        <taxon>Culter</taxon>
    </lineage>
</organism>
<dbReference type="Gene3D" id="3.40.50.300">
    <property type="entry name" value="P-loop containing nucleotide triphosphate hydrolases"/>
    <property type="match status" value="1"/>
</dbReference>
<protein>
    <recommendedName>
        <fullName evidence="5">AAA+ ATPase domain-containing protein</fullName>
    </recommendedName>
</protein>
<dbReference type="EMBL" id="JAWDJR010000007">
    <property type="protein sequence ID" value="KAK9971328.1"/>
    <property type="molecule type" value="Genomic_DNA"/>
</dbReference>
<feature type="coiled-coil region" evidence="3">
    <location>
        <begin position="331"/>
        <end position="361"/>
    </location>
</feature>
<dbReference type="PANTHER" id="PTHR32046:SF11">
    <property type="entry name" value="IMMUNE-ASSOCIATED NUCLEOTIDE-BINDING PROTEIN 10-LIKE"/>
    <property type="match status" value="1"/>
</dbReference>
<reference evidence="6 7" key="1">
    <citation type="submission" date="2024-05" db="EMBL/GenBank/DDBJ databases">
        <title>A high-quality chromosomal-level genome assembly of Topmouth culter (Culter alburnus).</title>
        <authorList>
            <person name="Zhao H."/>
        </authorList>
    </citation>
    <scope>NUCLEOTIDE SEQUENCE [LARGE SCALE GENOMIC DNA]</scope>
    <source>
        <strain evidence="6">CATC2023</strain>
        <tissue evidence="6">Muscle</tissue>
    </source>
</reference>
<evidence type="ECO:0000259" key="5">
    <source>
        <dbReference type="SMART" id="SM00382"/>
    </source>
</evidence>
<dbReference type="SMART" id="SM00382">
    <property type="entry name" value="AAA"/>
    <property type="match status" value="1"/>
</dbReference>
<dbReference type="EMBL" id="JAWDJR010000007">
    <property type="protein sequence ID" value="KAK9971327.1"/>
    <property type="molecule type" value="Genomic_DNA"/>
</dbReference>
<dbReference type="AlphaFoldDB" id="A0AAW2AD28"/>
<dbReference type="CDD" id="cd00882">
    <property type="entry name" value="Ras_like_GTPase"/>
    <property type="match status" value="1"/>
</dbReference>
<gene>
    <name evidence="6" type="ORF">ABG768_024701</name>
</gene>
<keyword evidence="7" id="KW-1185">Reference proteome</keyword>
<evidence type="ECO:0000256" key="1">
    <source>
        <dbReference type="ARBA" id="ARBA00008535"/>
    </source>
</evidence>
<feature type="compositionally biased region" description="Basic and acidic residues" evidence="4">
    <location>
        <begin position="30"/>
        <end position="45"/>
    </location>
</feature>
<dbReference type="InterPro" id="IPR025662">
    <property type="entry name" value="Sigma_54_int_dom_ATP-bd_1"/>
</dbReference>
<keyword evidence="3" id="KW-0175">Coiled coil</keyword>
<comment type="similarity">
    <text evidence="1">Belongs to the TRAFAC class TrmE-Era-EngA-EngB-Septin-like GTPase superfamily. AIG1/Toc34/Toc159-like paraseptin GTPase family. IAN subfamily.</text>
</comment>
<dbReference type="InterPro" id="IPR003593">
    <property type="entry name" value="AAA+_ATPase"/>
</dbReference>
<dbReference type="InterPro" id="IPR027417">
    <property type="entry name" value="P-loop_NTPase"/>
</dbReference>
<accession>A0AAW2AD28</accession>
<evidence type="ECO:0000256" key="2">
    <source>
        <dbReference type="ARBA" id="ARBA00022741"/>
    </source>
</evidence>
<keyword evidence="2" id="KW-0547">Nucleotide-binding</keyword>
<dbReference type="PANTHER" id="PTHR32046">
    <property type="entry name" value="G DOMAIN-CONTAINING PROTEIN"/>
    <property type="match status" value="1"/>
</dbReference>